<proteinExistence type="predicted"/>
<name>A0ABN8LAC6_9CNID</name>
<keyword evidence="5 6" id="KW-0482">Metalloprotease</keyword>
<dbReference type="PANTHER" id="PTHR10127">
    <property type="entry name" value="DISCOIDIN, CUB, EGF, LAMININ , AND ZINC METALLOPROTEASE DOMAIN CONTAINING"/>
    <property type="match status" value="1"/>
</dbReference>
<dbReference type="PRINTS" id="PR00480">
    <property type="entry name" value="ASTACIN"/>
</dbReference>
<dbReference type="SUPFAM" id="SSF55486">
    <property type="entry name" value="Metalloproteases ('zincins'), catalytic domain"/>
    <property type="match status" value="1"/>
</dbReference>
<dbReference type="InterPro" id="IPR006026">
    <property type="entry name" value="Peptidase_Metallo"/>
</dbReference>
<accession>A0ABN8LAC6</accession>
<evidence type="ECO:0000256" key="5">
    <source>
        <dbReference type="ARBA" id="ARBA00023049"/>
    </source>
</evidence>
<evidence type="ECO:0000256" key="7">
    <source>
        <dbReference type="RuleBase" id="RU361183"/>
    </source>
</evidence>
<feature type="binding site" evidence="6">
    <location>
        <position position="157"/>
    </location>
    <ligand>
        <name>Zn(2+)</name>
        <dbReference type="ChEBI" id="CHEBI:29105"/>
        <note>catalytic</note>
    </ligand>
</feature>
<keyword evidence="4 6" id="KW-0862">Zinc</keyword>
<organism evidence="10 11">
    <name type="scientific">Porites evermanni</name>
    <dbReference type="NCBI Taxonomy" id="104178"/>
    <lineage>
        <taxon>Eukaryota</taxon>
        <taxon>Metazoa</taxon>
        <taxon>Cnidaria</taxon>
        <taxon>Anthozoa</taxon>
        <taxon>Hexacorallia</taxon>
        <taxon>Scleractinia</taxon>
        <taxon>Fungiina</taxon>
        <taxon>Poritidae</taxon>
        <taxon>Porites</taxon>
    </lineage>
</organism>
<protein>
    <recommendedName>
        <fullName evidence="7">Metalloendopeptidase</fullName>
        <ecNumber evidence="7">3.4.24.-</ecNumber>
    </recommendedName>
</protein>
<evidence type="ECO:0000259" key="8">
    <source>
        <dbReference type="PROSITE" id="PS50228"/>
    </source>
</evidence>
<dbReference type="EMBL" id="CALNXI010000005">
    <property type="protein sequence ID" value="CAH3014041.1"/>
    <property type="molecule type" value="Genomic_DNA"/>
</dbReference>
<dbReference type="Pfam" id="PF02140">
    <property type="entry name" value="SUEL_Lectin"/>
    <property type="match status" value="1"/>
</dbReference>
<keyword evidence="1 6" id="KW-0645">Protease</keyword>
<dbReference type="CDD" id="cd22827">
    <property type="entry name" value="Gal_Rha_Lectin_SUL-I-like"/>
    <property type="match status" value="1"/>
</dbReference>
<evidence type="ECO:0000259" key="9">
    <source>
        <dbReference type="PROSITE" id="PS51864"/>
    </source>
</evidence>
<feature type="binding site" evidence="6">
    <location>
        <position position="163"/>
    </location>
    <ligand>
        <name>Zn(2+)</name>
        <dbReference type="ChEBI" id="CHEBI:29105"/>
        <note>catalytic</note>
    </ligand>
</feature>
<evidence type="ECO:0000313" key="11">
    <source>
        <dbReference type="Proteomes" id="UP001159427"/>
    </source>
</evidence>
<evidence type="ECO:0000256" key="2">
    <source>
        <dbReference type="ARBA" id="ARBA00022723"/>
    </source>
</evidence>
<comment type="caution">
    <text evidence="10">The sequence shown here is derived from an EMBL/GenBank/DDBJ whole genome shotgun (WGS) entry which is preliminary data.</text>
</comment>
<keyword evidence="2 6" id="KW-0479">Metal-binding</keyword>
<comment type="cofactor">
    <cofactor evidence="6 7">
        <name>Zn(2+)</name>
        <dbReference type="ChEBI" id="CHEBI:29105"/>
    </cofactor>
    <text evidence="6 7">Binds 1 zinc ion per subunit.</text>
</comment>
<dbReference type="Proteomes" id="UP001159427">
    <property type="component" value="Unassembled WGS sequence"/>
</dbReference>
<dbReference type="PROSITE" id="PS50228">
    <property type="entry name" value="SUEL_LECTIN"/>
    <property type="match status" value="1"/>
</dbReference>
<dbReference type="PANTHER" id="PTHR10127:SF780">
    <property type="entry name" value="METALLOENDOPEPTIDASE"/>
    <property type="match status" value="1"/>
</dbReference>
<keyword evidence="3 6" id="KW-0378">Hydrolase</keyword>
<evidence type="ECO:0000256" key="6">
    <source>
        <dbReference type="PROSITE-ProRule" id="PRU01211"/>
    </source>
</evidence>
<dbReference type="Gene3D" id="3.40.390.10">
    <property type="entry name" value="Collagenase (Catalytic Domain)"/>
    <property type="match status" value="1"/>
</dbReference>
<dbReference type="InterPro" id="IPR001506">
    <property type="entry name" value="Peptidase_M12A"/>
</dbReference>
<dbReference type="InterPro" id="IPR043159">
    <property type="entry name" value="Lectin_gal-bd_sf"/>
</dbReference>
<dbReference type="InterPro" id="IPR000922">
    <property type="entry name" value="Lectin_gal-bd_dom"/>
</dbReference>
<gene>
    <name evidence="10" type="ORF">PEVE_00033532</name>
</gene>
<dbReference type="Pfam" id="PF01400">
    <property type="entry name" value="Astacin"/>
    <property type="match status" value="1"/>
</dbReference>
<feature type="domain" description="Peptidase M12A" evidence="9">
    <location>
        <begin position="51"/>
        <end position="255"/>
    </location>
</feature>
<keyword evidence="11" id="KW-1185">Reference proteome</keyword>
<feature type="domain" description="SUEL-type lectin" evidence="8">
    <location>
        <begin position="265"/>
        <end position="351"/>
    </location>
</feature>
<feature type="binding site" evidence="6">
    <location>
        <position position="153"/>
    </location>
    <ligand>
        <name>Zn(2+)</name>
        <dbReference type="ChEBI" id="CHEBI:29105"/>
        <note>catalytic</note>
    </ligand>
</feature>
<sequence>MLDRSALRMKNLNCFRDEIFLASDESIKRHLYEGDLLLTAHEYKVLKTRTQGHKRGFTLGRRWPDGPDGPMIPFQLDSDLGKSSKAGDAIEGAMKEWEKKSCVKFVPRSNQRVYITFVQDKRDRCASTNVGYTGRPYSVLLAPRCWWHGMILHELGHVIGYLHEHTRPDRDRYVTVKWENIKKGRGWDFQRQNNSDPSSYATPYDYSSIMHYGDGFASKNDEKTLVPKKSGVTIGHWDSLSEIDIQQINLHYNCPADSYIFEKSICQDEKDKIECYGGRKIKITLAYYGRTKVFKCGLGFSTNCKAKGSEDKIKRACDGKVSCELHASNDVYGNPCPVWSSKYIEVKYMCSP</sequence>
<evidence type="ECO:0000256" key="3">
    <source>
        <dbReference type="ARBA" id="ARBA00022801"/>
    </source>
</evidence>
<evidence type="ECO:0000313" key="10">
    <source>
        <dbReference type="EMBL" id="CAH3014041.1"/>
    </source>
</evidence>
<evidence type="ECO:0000256" key="4">
    <source>
        <dbReference type="ARBA" id="ARBA00022833"/>
    </source>
</evidence>
<dbReference type="EC" id="3.4.24.-" evidence="7"/>
<dbReference type="InterPro" id="IPR034035">
    <property type="entry name" value="Astacin-like_dom"/>
</dbReference>
<comment type="caution">
    <text evidence="6">Lacks conserved residue(s) required for the propagation of feature annotation.</text>
</comment>
<evidence type="ECO:0000256" key="1">
    <source>
        <dbReference type="ARBA" id="ARBA00022670"/>
    </source>
</evidence>
<dbReference type="PROSITE" id="PS51864">
    <property type="entry name" value="ASTACIN"/>
    <property type="match status" value="1"/>
</dbReference>
<dbReference type="SMART" id="SM00235">
    <property type="entry name" value="ZnMc"/>
    <property type="match status" value="1"/>
</dbReference>
<dbReference type="Gene3D" id="2.60.120.740">
    <property type="match status" value="1"/>
</dbReference>
<dbReference type="CDD" id="cd04280">
    <property type="entry name" value="ZnMc_astacin_like"/>
    <property type="match status" value="1"/>
</dbReference>
<feature type="active site" evidence="6">
    <location>
        <position position="154"/>
    </location>
</feature>
<dbReference type="InterPro" id="IPR024079">
    <property type="entry name" value="MetalloPept_cat_dom_sf"/>
</dbReference>
<reference evidence="10 11" key="1">
    <citation type="submission" date="2022-05" db="EMBL/GenBank/DDBJ databases">
        <authorList>
            <consortium name="Genoscope - CEA"/>
            <person name="William W."/>
        </authorList>
    </citation>
    <scope>NUCLEOTIDE SEQUENCE [LARGE SCALE GENOMIC DNA]</scope>
</reference>